<dbReference type="Pfam" id="PF20670">
    <property type="entry name" value="DUF6816"/>
    <property type="match status" value="1"/>
</dbReference>
<name>A0A2T1DNQ9_9CYAN</name>
<dbReference type="EMBL" id="PVWG01000001">
    <property type="protein sequence ID" value="PSB22126.1"/>
    <property type="molecule type" value="Genomic_DNA"/>
</dbReference>
<comment type="caution">
    <text evidence="3">The sequence shown here is derived from an EMBL/GenBank/DDBJ whole genome shotgun (WGS) entry which is preliminary data.</text>
</comment>
<proteinExistence type="predicted"/>
<evidence type="ECO:0000313" key="3">
    <source>
        <dbReference type="EMBL" id="PSB22126.1"/>
    </source>
</evidence>
<keyword evidence="4" id="KW-1185">Reference proteome</keyword>
<feature type="signal peptide" evidence="1">
    <location>
        <begin position="1"/>
        <end position="22"/>
    </location>
</feature>
<dbReference type="RefSeq" id="WP_073069146.1">
    <property type="nucleotide sequence ID" value="NZ_MPPI01000001.1"/>
</dbReference>
<evidence type="ECO:0000256" key="1">
    <source>
        <dbReference type="SAM" id="SignalP"/>
    </source>
</evidence>
<dbReference type="AlphaFoldDB" id="A0A2T1DNQ9"/>
<gene>
    <name evidence="3" type="ORF">C7B65_01605</name>
</gene>
<evidence type="ECO:0000259" key="2">
    <source>
        <dbReference type="Pfam" id="PF20670"/>
    </source>
</evidence>
<organism evidence="3 4">
    <name type="scientific">Phormidesmis priestleyi ULC007</name>
    <dbReference type="NCBI Taxonomy" id="1920490"/>
    <lineage>
        <taxon>Bacteria</taxon>
        <taxon>Bacillati</taxon>
        <taxon>Cyanobacteriota</taxon>
        <taxon>Cyanophyceae</taxon>
        <taxon>Leptolyngbyales</taxon>
        <taxon>Leptolyngbyaceae</taxon>
        <taxon>Phormidesmis</taxon>
    </lineage>
</organism>
<dbReference type="STRING" id="1920490.GCA_001895925_00869"/>
<reference evidence="3 4" key="1">
    <citation type="submission" date="2018-02" db="EMBL/GenBank/DDBJ databases">
        <authorList>
            <person name="Cohen D.B."/>
            <person name="Kent A.D."/>
        </authorList>
    </citation>
    <scope>NUCLEOTIDE SEQUENCE [LARGE SCALE GENOMIC DNA]</scope>
    <source>
        <strain evidence="3 4">ULC007</strain>
    </source>
</reference>
<dbReference type="OrthoDB" id="481107at2"/>
<feature type="domain" description="DUF6816" evidence="2">
    <location>
        <begin position="44"/>
        <end position="251"/>
    </location>
</feature>
<protein>
    <recommendedName>
        <fullName evidence="2">DUF6816 domain-containing protein</fullName>
    </recommendedName>
</protein>
<accession>A0A2T1DNQ9</accession>
<feature type="chain" id="PRO_5015573784" description="DUF6816 domain-containing protein" evidence="1">
    <location>
        <begin position="23"/>
        <end position="264"/>
    </location>
</feature>
<reference evidence="3 4" key="2">
    <citation type="submission" date="2018-03" db="EMBL/GenBank/DDBJ databases">
        <title>The ancient ancestry and fast evolution of plastids.</title>
        <authorList>
            <person name="Moore K.R."/>
            <person name="Magnabosco C."/>
            <person name="Momper L."/>
            <person name="Gold D.A."/>
            <person name="Bosak T."/>
            <person name="Fournier G.P."/>
        </authorList>
    </citation>
    <scope>NUCLEOTIDE SEQUENCE [LARGE SCALE GENOMIC DNA]</scope>
    <source>
        <strain evidence="3 4">ULC007</strain>
    </source>
</reference>
<keyword evidence="1" id="KW-0732">Signal</keyword>
<dbReference type="InterPro" id="IPR049213">
    <property type="entry name" value="DUF6816"/>
</dbReference>
<evidence type="ECO:0000313" key="4">
    <source>
        <dbReference type="Proteomes" id="UP000238634"/>
    </source>
</evidence>
<dbReference type="Proteomes" id="UP000238634">
    <property type="component" value="Unassembled WGS sequence"/>
</dbReference>
<sequence>MNFICSLLFSIIWLFCSAPAQAETLAERVAAFPDWQSKPTVQTAEGDLAYPAWLAGTWRVKSTLVDLVAPLPGLTTPGFESNRDYLNQPIEFDVRFVRQKSVKTAIASILKSLQSKSGETEVVADRAFNGLNLAKAYLGDRAVLAVKVDPSSPNRQITLLRGDRQLVSIVNARAVETPAADQFITTEIFQQVFRGASQPYLNQVETTTAYKRGSAIEANQITAVYLSPQDPDYFKAGETPVALYRYRLEFLPADDPNSLSDSRQ</sequence>